<feature type="compositionally biased region" description="Basic and acidic residues" evidence="1">
    <location>
        <begin position="34"/>
        <end position="61"/>
    </location>
</feature>
<dbReference type="EMBL" id="JAMSHJ010000002">
    <property type="protein sequence ID" value="KAI5435746.1"/>
    <property type="molecule type" value="Genomic_DNA"/>
</dbReference>
<comment type="caution">
    <text evidence="2">The sequence shown here is derived from an EMBL/GenBank/DDBJ whole genome shotgun (WGS) entry which is preliminary data.</text>
</comment>
<organism evidence="2 3">
    <name type="scientific">Pisum sativum</name>
    <name type="common">Garden pea</name>
    <name type="synonym">Lathyrus oleraceus</name>
    <dbReference type="NCBI Taxonomy" id="3888"/>
    <lineage>
        <taxon>Eukaryota</taxon>
        <taxon>Viridiplantae</taxon>
        <taxon>Streptophyta</taxon>
        <taxon>Embryophyta</taxon>
        <taxon>Tracheophyta</taxon>
        <taxon>Spermatophyta</taxon>
        <taxon>Magnoliopsida</taxon>
        <taxon>eudicotyledons</taxon>
        <taxon>Gunneridae</taxon>
        <taxon>Pentapetalae</taxon>
        <taxon>rosids</taxon>
        <taxon>fabids</taxon>
        <taxon>Fabales</taxon>
        <taxon>Fabaceae</taxon>
        <taxon>Papilionoideae</taxon>
        <taxon>50 kb inversion clade</taxon>
        <taxon>NPAAA clade</taxon>
        <taxon>Hologalegina</taxon>
        <taxon>IRL clade</taxon>
        <taxon>Fabeae</taxon>
        <taxon>Lathyrus</taxon>
    </lineage>
</organism>
<feature type="compositionally biased region" description="Polar residues" evidence="1">
    <location>
        <begin position="16"/>
        <end position="27"/>
    </location>
</feature>
<feature type="region of interest" description="Disordered" evidence="1">
    <location>
        <begin position="1"/>
        <end position="61"/>
    </location>
</feature>
<keyword evidence="3" id="KW-1185">Reference proteome</keyword>
<accession>A0A9D4Y9Z7</accession>
<sequence>MMNNNNRWPSPALAYTGSSPGEQSQPESGVRRKNGSDRGDSGSHEDGGGRRDGRGRQNRIGRRDGILDGMCIEDSVIFLKREENDCVFMFLVGLNKDLDEVRGGVLSKIPSPTLRKTFAEIRREEVQQEIMMGKTPQSSKYESSALANRNLDEGKRSYKVPWCDHCKREWHTSETC</sequence>
<gene>
    <name evidence="2" type="ORF">KIW84_022247</name>
</gene>
<dbReference type="PANTHER" id="PTHR34222">
    <property type="entry name" value="GAG_PRE-INTEGRS DOMAIN-CONTAINING PROTEIN"/>
    <property type="match status" value="1"/>
</dbReference>
<dbReference type="Proteomes" id="UP001058974">
    <property type="component" value="Chromosome 2"/>
</dbReference>
<evidence type="ECO:0000313" key="3">
    <source>
        <dbReference type="Proteomes" id="UP001058974"/>
    </source>
</evidence>
<dbReference type="Gramene" id="Psat02G0224700-T1">
    <property type="protein sequence ID" value="KAI5435746.1"/>
    <property type="gene ID" value="KIW84_022247"/>
</dbReference>
<dbReference type="AlphaFoldDB" id="A0A9D4Y9Z7"/>
<name>A0A9D4Y9Z7_PEA</name>
<evidence type="ECO:0000256" key="1">
    <source>
        <dbReference type="SAM" id="MobiDB-lite"/>
    </source>
</evidence>
<protein>
    <submittedName>
        <fullName evidence="2">Uncharacterized protein</fullName>
    </submittedName>
</protein>
<evidence type="ECO:0000313" key="2">
    <source>
        <dbReference type="EMBL" id="KAI5435746.1"/>
    </source>
</evidence>
<reference evidence="2 3" key="1">
    <citation type="journal article" date="2022" name="Nat. Genet.">
        <title>Improved pea reference genome and pan-genome highlight genomic features and evolutionary characteristics.</title>
        <authorList>
            <person name="Yang T."/>
            <person name="Liu R."/>
            <person name="Luo Y."/>
            <person name="Hu S."/>
            <person name="Wang D."/>
            <person name="Wang C."/>
            <person name="Pandey M.K."/>
            <person name="Ge S."/>
            <person name="Xu Q."/>
            <person name="Li N."/>
            <person name="Li G."/>
            <person name="Huang Y."/>
            <person name="Saxena R.K."/>
            <person name="Ji Y."/>
            <person name="Li M."/>
            <person name="Yan X."/>
            <person name="He Y."/>
            <person name="Liu Y."/>
            <person name="Wang X."/>
            <person name="Xiang C."/>
            <person name="Varshney R.K."/>
            <person name="Ding H."/>
            <person name="Gao S."/>
            <person name="Zong X."/>
        </authorList>
    </citation>
    <scope>NUCLEOTIDE SEQUENCE [LARGE SCALE GENOMIC DNA]</scope>
    <source>
        <strain evidence="2 3">cv. Zhongwan 6</strain>
    </source>
</reference>
<dbReference type="PANTHER" id="PTHR34222:SF40">
    <property type="match status" value="1"/>
</dbReference>
<proteinExistence type="predicted"/>